<feature type="compositionally biased region" description="Gly residues" evidence="1">
    <location>
        <begin position="119"/>
        <end position="134"/>
    </location>
</feature>
<evidence type="ECO:0000313" key="3">
    <source>
        <dbReference type="Proteomes" id="UP000321306"/>
    </source>
</evidence>
<dbReference type="EMBL" id="BJXB01000001">
    <property type="protein sequence ID" value="GEM44462.1"/>
    <property type="molecule type" value="Genomic_DNA"/>
</dbReference>
<dbReference type="AlphaFoldDB" id="A0A511MV56"/>
<organism evidence="2 3">
    <name type="scientific">Deinococcus cellulosilyticus (strain DSM 18568 / NBRC 106333 / KACC 11606 / 5516J-15)</name>
    <dbReference type="NCBI Taxonomy" id="1223518"/>
    <lineage>
        <taxon>Bacteria</taxon>
        <taxon>Thermotogati</taxon>
        <taxon>Deinococcota</taxon>
        <taxon>Deinococci</taxon>
        <taxon>Deinococcales</taxon>
        <taxon>Deinococcaceae</taxon>
        <taxon>Deinococcus</taxon>
    </lineage>
</organism>
<gene>
    <name evidence="2" type="ORF">DC3_00970</name>
</gene>
<sequence length="180" mass="17929">MGLDMLPAALFLTALIYSVSPVEVIVFDSSLQRVVGYGKQSGNQLRVELLDGYSGPVVAMVLQNKVSSVQGVLVGGQLTLSTTNGSTTLSNLLDSLGVDLKLTVVKAPKLDVDARDNPGGAGNNGNSGNAGGNPSGNAGNNGNSGNAGGNPPGNAGNNGNSGNSNNTGGKNPPPEKGKNK</sequence>
<reference evidence="2 3" key="1">
    <citation type="submission" date="2019-07" db="EMBL/GenBank/DDBJ databases">
        <title>Whole genome shotgun sequence of Deinococcus cellulosilyticus NBRC 106333.</title>
        <authorList>
            <person name="Hosoyama A."/>
            <person name="Uohara A."/>
            <person name="Ohji S."/>
            <person name="Ichikawa N."/>
        </authorList>
    </citation>
    <scope>NUCLEOTIDE SEQUENCE [LARGE SCALE GENOMIC DNA]</scope>
    <source>
        <strain evidence="2 3">NBRC 106333</strain>
    </source>
</reference>
<dbReference type="Proteomes" id="UP000321306">
    <property type="component" value="Unassembled WGS sequence"/>
</dbReference>
<name>A0A511MV56_DEIC1</name>
<proteinExistence type="predicted"/>
<protein>
    <submittedName>
        <fullName evidence="2">Uncharacterized protein</fullName>
    </submittedName>
</protein>
<comment type="caution">
    <text evidence="2">The sequence shown here is derived from an EMBL/GenBank/DDBJ whole genome shotgun (WGS) entry which is preliminary data.</text>
</comment>
<evidence type="ECO:0000256" key="1">
    <source>
        <dbReference type="SAM" id="MobiDB-lite"/>
    </source>
</evidence>
<feature type="region of interest" description="Disordered" evidence="1">
    <location>
        <begin position="112"/>
        <end position="180"/>
    </location>
</feature>
<evidence type="ECO:0000313" key="2">
    <source>
        <dbReference type="EMBL" id="GEM44462.1"/>
    </source>
</evidence>
<keyword evidence="3" id="KW-1185">Reference proteome</keyword>
<feature type="compositionally biased region" description="Low complexity" evidence="1">
    <location>
        <begin position="152"/>
        <end position="170"/>
    </location>
</feature>
<accession>A0A511MV56</accession>
<feature type="compositionally biased region" description="Low complexity" evidence="1">
    <location>
        <begin position="135"/>
        <end position="144"/>
    </location>
</feature>